<comment type="caution">
    <text evidence="2">The sequence shown here is derived from an EMBL/GenBank/DDBJ whole genome shotgun (WGS) entry which is preliminary data.</text>
</comment>
<feature type="signal peptide" evidence="1">
    <location>
        <begin position="1"/>
        <end position="21"/>
    </location>
</feature>
<proteinExistence type="predicted"/>
<sequence length="206" mass="21817">MVRFTLLNVAVITTFLAGAEAGLCRPSTTAVTSSAVTTTTLAATTTTAVPGCVETQLFVNPGFDDNVSGYAPWTGDAVIIQRDPQAGTTALAQIFNNGQSNKRGYIKQTLTNLNGDYEFSYYYRVVVARIGLAATCDLQVKIGEDTTVPSNIDLVAGDWTSGSVSWSSAGETVAQADVELAITCRGDYDTIQINLDSFAFLRVCSA</sequence>
<keyword evidence="1" id="KW-0732">Signal</keyword>
<evidence type="ECO:0000313" key="3">
    <source>
        <dbReference type="Proteomes" id="UP000536711"/>
    </source>
</evidence>
<gene>
    <name evidence="2" type="ORF">FACUT_804</name>
</gene>
<accession>A0A8H4K7I4</accession>
<feature type="chain" id="PRO_5034046698" description="CBM-cenC domain-containing protein" evidence="1">
    <location>
        <begin position="22"/>
        <end position="206"/>
    </location>
</feature>
<dbReference type="Proteomes" id="UP000536711">
    <property type="component" value="Unassembled WGS sequence"/>
</dbReference>
<evidence type="ECO:0008006" key="4">
    <source>
        <dbReference type="Google" id="ProtNLM"/>
    </source>
</evidence>
<dbReference type="AlphaFoldDB" id="A0A8H4K7I4"/>
<evidence type="ECO:0000313" key="2">
    <source>
        <dbReference type="EMBL" id="KAF4444223.1"/>
    </source>
</evidence>
<name>A0A8H4K7I4_9HYPO</name>
<protein>
    <recommendedName>
        <fullName evidence="4">CBM-cenC domain-containing protein</fullName>
    </recommendedName>
</protein>
<dbReference type="EMBL" id="JAADJF010000019">
    <property type="protein sequence ID" value="KAF4444223.1"/>
    <property type="molecule type" value="Genomic_DNA"/>
</dbReference>
<keyword evidence="3" id="KW-1185">Reference proteome</keyword>
<organism evidence="2 3">
    <name type="scientific">Fusarium acutatum</name>
    <dbReference type="NCBI Taxonomy" id="78861"/>
    <lineage>
        <taxon>Eukaryota</taxon>
        <taxon>Fungi</taxon>
        <taxon>Dikarya</taxon>
        <taxon>Ascomycota</taxon>
        <taxon>Pezizomycotina</taxon>
        <taxon>Sordariomycetes</taxon>
        <taxon>Hypocreomycetidae</taxon>
        <taxon>Hypocreales</taxon>
        <taxon>Nectriaceae</taxon>
        <taxon>Fusarium</taxon>
        <taxon>Fusarium fujikuroi species complex</taxon>
    </lineage>
</organism>
<reference evidence="2 3" key="1">
    <citation type="submission" date="2020-01" db="EMBL/GenBank/DDBJ databases">
        <title>Identification and distribution of gene clusters putatively required for synthesis of sphingolipid metabolism inhibitors in phylogenetically diverse species of the filamentous fungus Fusarium.</title>
        <authorList>
            <person name="Kim H.-S."/>
            <person name="Busman M."/>
            <person name="Brown D.W."/>
            <person name="Divon H."/>
            <person name="Uhlig S."/>
            <person name="Proctor R.H."/>
        </authorList>
    </citation>
    <scope>NUCLEOTIDE SEQUENCE [LARGE SCALE GENOMIC DNA]</scope>
    <source>
        <strain evidence="2 3">NRRL 13308</strain>
    </source>
</reference>
<dbReference type="OrthoDB" id="5092547at2759"/>
<dbReference type="Gene3D" id="2.60.120.260">
    <property type="entry name" value="Galactose-binding domain-like"/>
    <property type="match status" value="1"/>
</dbReference>
<evidence type="ECO:0000256" key="1">
    <source>
        <dbReference type="SAM" id="SignalP"/>
    </source>
</evidence>